<gene>
    <name evidence="5" type="ORF">AT727_10110</name>
    <name evidence="4" type="ORF">DPCES_2680</name>
</gene>
<dbReference type="Pfam" id="PF00586">
    <property type="entry name" value="AIRS"/>
    <property type="match status" value="1"/>
</dbReference>
<dbReference type="CDD" id="cd02197">
    <property type="entry name" value="HypE"/>
    <property type="match status" value="1"/>
</dbReference>
<dbReference type="RefSeq" id="WP_005810719.1">
    <property type="nucleotide sequence ID" value="NZ_CABKQQ010000029.1"/>
</dbReference>
<dbReference type="EMBL" id="LK996017">
    <property type="protein sequence ID" value="CDX02567.1"/>
    <property type="molecule type" value="Genomic_DNA"/>
</dbReference>
<sequence length="330" mass="35215">MERIIMAHGSGGRLSHQLVQEIFQKHLSNDFLNQMNDATCLPGSEKLAVTTDSFVVSPIFFRGGDIGKLAVCGTINDLAVAGAQPRYLSLAVILEEGFPIGDLERIVMSIAETSRQAGAAIVCGDTKVVERGSADKIFINTTGIGMIQERLVGPHCIKPGDYVLISGTLGDHGISILADREGLEFETPVISDCAPLNHLIDSFYMPGVHCMRDPTRGGVGTTLNELARQAQVSILLEEEKLPLNPGVAGACGMLGLDPLYLANEGKVLVIVSPEAVERVLIQMRAHPLGKEAAVIGRVEEADPGLVLLETPLGGKRIVGMLEGEHLPRIC</sequence>
<dbReference type="PATRIC" id="fig|49338.4.peg.2878"/>
<evidence type="ECO:0000259" key="3">
    <source>
        <dbReference type="Pfam" id="PF02769"/>
    </source>
</evidence>
<dbReference type="OMA" id="CGNGGKE"/>
<dbReference type="Proteomes" id="UP000054623">
    <property type="component" value="Unassembled WGS sequence"/>
</dbReference>
<dbReference type="Pfam" id="PF02769">
    <property type="entry name" value="AIRS_C"/>
    <property type="match status" value="1"/>
</dbReference>
<dbReference type="NCBIfam" id="TIGR02124">
    <property type="entry name" value="hypE"/>
    <property type="match status" value="1"/>
</dbReference>
<dbReference type="PIRSF" id="PIRSF005644">
    <property type="entry name" value="Hdrgns_mtr_HypE"/>
    <property type="match status" value="1"/>
</dbReference>
<dbReference type="AlphaFoldDB" id="A0A098B2H9"/>
<feature type="domain" description="PurM-like N-terminal" evidence="2">
    <location>
        <begin position="37"/>
        <end position="147"/>
    </location>
</feature>
<evidence type="ECO:0000313" key="4">
    <source>
        <dbReference type="EMBL" id="CDX02567.1"/>
    </source>
</evidence>
<dbReference type="Gene3D" id="3.30.1330.10">
    <property type="entry name" value="PurM-like, N-terminal domain"/>
    <property type="match status" value="1"/>
</dbReference>
<reference evidence="5 6" key="2">
    <citation type="submission" date="2015-12" db="EMBL/GenBank/DDBJ databases">
        <title>Draft Genome Sequence of Desulfitobacterium hafniense Strain DH, a Sulfate-reducing Bacterium Isolated from Paddy Soils.</title>
        <authorList>
            <person name="Bao P."/>
            <person name="Zhang X."/>
            <person name="Li G."/>
        </authorList>
    </citation>
    <scope>NUCLEOTIDE SEQUENCE [LARGE SCALE GENOMIC DNA]</scope>
    <source>
        <strain evidence="5 6">DH</strain>
    </source>
</reference>
<evidence type="ECO:0000313" key="5">
    <source>
        <dbReference type="EMBL" id="KTE89697.1"/>
    </source>
</evidence>
<dbReference type="InterPro" id="IPR036676">
    <property type="entry name" value="PurM-like_C_sf"/>
</dbReference>
<organism evidence="4">
    <name type="scientific">Desulfitobacterium hafniense</name>
    <name type="common">Desulfitobacterium frappieri</name>
    <dbReference type="NCBI Taxonomy" id="49338"/>
    <lineage>
        <taxon>Bacteria</taxon>
        <taxon>Bacillati</taxon>
        <taxon>Bacillota</taxon>
        <taxon>Clostridia</taxon>
        <taxon>Eubacteriales</taxon>
        <taxon>Desulfitobacteriaceae</taxon>
        <taxon>Desulfitobacterium</taxon>
    </lineage>
</organism>
<accession>A0A098B2H9</accession>
<dbReference type="InterPro" id="IPR016188">
    <property type="entry name" value="PurM-like_N"/>
</dbReference>
<dbReference type="SUPFAM" id="SSF56042">
    <property type="entry name" value="PurM C-terminal domain-like"/>
    <property type="match status" value="1"/>
</dbReference>
<dbReference type="PANTHER" id="PTHR30303:SF0">
    <property type="entry name" value="CARBAMOYL DEHYDRATASE HYPE"/>
    <property type="match status" value="1"/>
</dbReference>
<evidence type="ECO:0000259" key="2">
    <source>
        <dbReference type="Pfam" id="PF00586"/>
    </source>
</evidence>
<dbReference type="EMBL" id="LOCK01000061">
    <property type="protein sequence ID" value="KTE89697.1"/>
    <property type="molecule type" value="Genomic_DNA"/>
</dbReference>
<evidence type="ECO:0000313" key="6">
    <source>
        <dbReference type="Proteomes" id="UP000054623"/>
    </source>
</evidence>
<dbReference type="SUPFAM" id="SSF55326">
    <property type="entry name" value="PurM N-terminal domain-like"/>
    <property type="match status" value="1"/>
</dbReference>
<dbReference type="GO" id="GO:0051604">
    <property type="term" value="P:protein maturation"/>
    <property type="evidence" value="ECO:0007669"/>
    <property type="project" value="TreeGrafter"/>
</dbReference>
<dbReference type="InterPro" id="IPR036921">
    <property type="entry name" value="PurM-like_N_sf"/>
</dbReference>
<dbReference type="PANTHER" id="PTHR30303">
    <property type="entry name" value="HYDROGENASE ISOENZYMES FORMATION PROTEIN HYPE"/>
    <property type="match status" value="1"/>
</dbReference>
<dbReference type="InterPro" id="IPR011854">
    <property type="entry name" value="HypE"/>
</dbReference>
<dbReference type="Gene3D" id="3.90.650.10">
    <property type="entry name" value="PurM-like C-terminal domain"/>
    <property type="match status" value="1"/>
</dbReference>
<protein>
    <submittedName>
        <fullName evidence="4">Hydrogenase expression/formation protein HypE</fullName>
    </submittedName>
</protein>
<dbReference type="OrthoDB" id="9801934at2"/>
<feature type="domain" description="PurM-like C-terminal" evidence="3">
    <location>
        <begin position="158"/>
        <end position="302"/>
    </location>
</feature>
<evidence type="ECO:0000256" key="1">
    <source>
        <dbReference type="ARBA" id="ARBA00006243"/>
    </source>
</evidence>
<dbReference type="InterPro" id="IPR010918">
    <property type="entry name" value="PurM-like_C_dom"/>
</dbReference>
<proteinExistence type="inferred from homology"/>
<name>A0A098B2H9_DESHA</name>
<reference evidence="4" key="1">
    <citation type="submission" date="2014-07" db="EMBL/GenBank/DDBJ databases">
        <authorList>
            <person name="Hornung V.Bastian."/>
        </authorList>
    </citation>
    <scope>NUCLEOTIDE SEQUENCE</scope>
    <source>
        <strain evidence="4">PCE-S</strain>
    </source>
</reference>
<comment type="similarity">
    <text evidence="1">Belongs to the HypE family.</text>
</comment>